<sequence length="306" mass="33189">MPPEFVNDHERHVDIEPVVLAVEDTTGCSLEAGLGLPATVIDTAQTVDKVESISQGVENTLPIPPFGTSCVAADTALHLPTAQPPAPPLLGTFDTTAGISPQLLAVLPPTPSLLGTSDTTAGTSPQLPAMLPRGEIIDDSHKDGDASTSVGAFDQRKTCLGKIVRIPSWHSKPSLMVVLRSFDLSMSFFCFVRDTMELLDIINYRLVCWRDAIYEAITLGFHVDFLLNLVRNLARVVFGAIHSMKLSHGSDEVKAAADALNTKQQQPDHILGLPPFFSSILHSLKVVSSWLADRLSWPVVLFPWRP</sequence>
<gene>
    <name evidence="1" type="ORF">L3X38_003169</name>
</gene>
<name>A0AAD4ZLJ2_PRUDU</name>
<keyword evidence="2" id="KW-1185">Reference proteome</keyword>
<evidence type="ECO:0000313" key="1">
    <source>
        <dbReference type="EMBL" id="KAI5350278.1"/>
    </source>
</evidence>
<proteinExistence type="predicted"/>
<dbReference type="Proteomes" id="UP001054821">
    <property type="component" value="Chromosome 1"/>
</dbReference>
<reference evidence="1 2" key="1">
    <citation type="journal article" date="2022" name="G3 (Bethesda)">
        <title>Whole-genome sequence and methylome profiling of the almond [Prunus dulcis (Mill.) D.A. Webb] cultivar 'Nonpareil'.</title>
        <authorList>
            <person name="D'Amico-Willman K.M."/>
            <person name="Ouma W.Z."/>
            <person name="Meulia T."/>
            <person name="Sideli G.M."/>
            <person name="Gradziel T.M."/>
            <person name="Fresnedo-Ramirez J."/>
        </authorList>
    </citation>
    <scope>NUCLEOTIDE SEQUENCE [LARGE SCALE GENOMIC DNA]</scope>
    <source>
        <strain evidence="1">Clone GOH B32 T37-40</strain>
    </source>
</reference>
<comment type="caution">
    <text evidence="1">The sequence shown here is derived from an EMBL/GenBank/DDBJ whole genome shotgun (WGS) entry which is preliminary data.</text>
</comment>
<evidence type="ECO:0000313" key="2">
    <source>
        <dbReference type="Proteomes" id="UP001054821"/>
    </source>
</evidence>
<accession>A0AAD4ZLJ2</accession>
<protein>
    <submittedName>
        <fullName evidence="1">Uncharacterized protein</fullName>
    </submittedName>
</protein>
<organism evidence="1 2">
    <name type="scientific">Prunus dulcis</name>
    <name type="common">Almond</name>
    <name type="synonym">Amygdalus dulcis</name>
    <dbReference type="NCBI Taxonomy" id="3755"/>
    <lineage>
        <taxon>Eukaryota</taxon>
        <taxon>Viridiplantae</taxon>
        <taxon>Streptophyta</taxon>
        <taxon>Embryophyta</taxon>
        <taxon>Tracheophyta</taxon>
        <taxon>Spermatophyta</taxon>
        <taxon>Magnoliopsida</taxon>
        <taxon>eudicotyledons</taxon>
        <taxon>Gunneridae</taxon>
        <taxon>Pentapetalae</taxon>
        <taxon>rosids</taxon>
        <taxon>fabids</taxon>
        <taxon>Rosales</taxon>
        <taxon>Rosaceae</taxon>
        <taxon>Amygdaloideae</taxon>
        <taxon>Amygdaleae</taxon>
        <taxon>Prunus</taxon>
    </lineage>
</organism>
<dbReference type="AlphaFoldDB" id="A0AAD4ZLJ2"/>
<dbReference type="EMBL" id="JAJFAZ020000001">
    <property type="protein sequence ID" value="KAI5350278.1"/>
    <property type="molecule type" value="Genomic_DNA"/>
</dbReference>